<dbReference type="GO" id="GO:0003677">
    <property type="term" value="F:DNA binding"/>
    <property type="evidence" value="ECO:0007669"/>
    <property type="project" value="InterPro"/>
</dbReference>
<dbReference type="SMART" id="SM01321">
    <property type="entry name" value="Y1_Tnp"/>
    <property type="match status" value="1"/>
</dbReference>
<proteinExistence type="predicted"/>
<dbReference type="HOGENOM" id="CLU_101320_2_0_2"/>
<dbReference type="RefSeq" id="WP_013718680.1">
    <property type="nucleotide sequence ID" value="NC_015416.1"/>
</dbReference>
<dbReference type="NCBIfam" id="NF033573">
    <property type="entry name" value="transpos_IS200"/>
    <property type="match status" value="1"/>
</dbReference>
<dbReference type="InParanoid" id="F4BYB9"/>
<evidence type="ECO:0000313" key="2">
    <source>
        <dbReference type="EMBL" id="AEB67624.1"/>
    </source>
</evidence>
<dbReference type="GO" id="GO:0004803">
    <property type="term" value="F:transposase activity"/>
    <property type="evidence" value="ECO:0007669"/>
    <property type="project" value="InterPro"/>
</dbReference>
<dbReference type="KEGG" id="mcj:MCON_0839"/>
<evidence type="ECO:0000313" key="3">
    <source>
        <dbReference type="Proteomes" id="UP000007807"/>
    </source>
</evidence>
<dbReference type="EMBL" id="CP002565">
    <property type="protein sequence ID" value="AEB67624.1"/>
    <property type="molecule type" value="Genomic_DNA"/>
</dbReference>
<accession>F4BYB9</accession>
<dbReference type="PANTHER" id="PTHR33360">
    <property type="entry name" value="TRANSPOSASE FOR INSERTION SEQUENCE ELEMENT IS200"/>
    <property type="match status" value="1"/>
</dbReference>
<evidence type="ECO:0000259" key="1">
    <source>
        <dbReference type="SMART" id="SM01321"/>
    </source>
</evidence>
<keyword evidence="3" id="KW-1185">Reference proteome</keyword>
<dbReference type="GO" id="GO:0006313">
    <property type="term" value="P:DNA transposition"/>
    <property type="evidence" value="ECO:0007669"/>
    <property type="project" value="InterPro"/>
</dbReference>
<dbReference type="Gene3D" id="3.30.70.1290">
    <property type="entry name" value="Transposase IS200-like"/>
    <property type="match status" value="1"/>
</dbReference>
<organism evidence="2 3">
    <name type="scientific">Methanothrix soehngenii (strain ATCC 5969 / DSM 3671 / JCM 10134 / NBRC 103675 / OCM 69 / GP-6)</name>
    <name type="common">Methanosaeta concilii</name>
    <dbReference type="NCBI Taxonomy" id="990316"/>
    <lineage>
        <taxon>Archaea</taxon>
        <taxon>Methanobacteriati</taxon>
        <taxon>Methanobacteriota</taxon>
        <taxon>Stenosarchaea group</taxon>
        <taxon>Methanomicrobia</taxon>
        <taxon>Methanotrichales</taxon>
        <taxon>Methanotrichaceae</taxon>
        <taxon>Methanothrix</taxon>
    </lineage>
</organism>
<reference evidence="2 3" key="1">
    <citation type="journal article" date="2011" name="J. Bacteriol.">
        <title>Complete genome sequence of Methanosaeta concilii, a specialist in aceticlastic methanogenesis.</title>
        <authorList>
            <person name="Barber R.D."/>
            <person name="Zhang L."/>
            <person name="Harnack M."/>
            <person name="Olson M.V."/>
            <person name="Kaul R."/>
            <person name="Ingram-Smith C."/>
            <person name="Smith K.S."/>
        </authorList>
    </citation>
    <scope>NUCLEOTIDE SEQUENCE [LARGE SCALE GENOMIC DNA]</scope>
    <source>
        <strain evidence="3">ATCC 5969 / DSM 3671 / JCM 10134 / NBRC 103675 / OCM 69 / GP-6</strain>
    </source>
</reference>
<gene>
    <name evidence="2" type="ordered locus">MCON_0839</name>
</gene>
<dbReference type="STRING" id="990316.MCON_0839"/>
<dbReference type="Proteomes" id="UP000007807">
    <property type="component" value="Chromosome"/>
</dbReference>
<feature type="domain" description="Transposase IS200-like" evidence="1">
    <location>
        <begin position="14"/>
        <end position="133"/>
    </location>
</feature>
<dbReference type="InterPro" id="IPR002686">
    <property type="entry name" value="Transposase_17"/>
</dbReference>
<name>F4BYB9_METSG</name>
<dbReference type="OrthoDB" id="92826at2157"/>
<dbReference type="SUPFAM" id="SSF143422">
    <property type="entry name" value="Transposase IS200-like"/>
    <property type="match status" value="1"/>
</dbReference>
<dbReference type="AlphaFoldDB" id="F4BYB9"/>
<dbReference type="InterPro" id="IPR036515">
    <property type="entry name" value="Transposase_17_sf"/>
</dbReference>
<dbReference type="Pfam" id="PF01797">
    <property type="entry name" value="Y1_Tnp"/>
    <property type="match status" value="1"/>
</dbReference>
<sequence>MNKQGHWIRARGCVYNVYYHFVWSTKYRRKVLIGSIAEDLHWLHELIAKQKGITLINQEIMPDHVHLFVTAHPIFAPANIAKIFKGITAKKLFEKHPELRDQLLDGHLWNPSYYVGTCGDATKDVIERYVEMQKVK</sequence>
<dbReference type="PANTHER" id="PTHR33360:SF2">
    <property type="entry name" value="TRANSPOSASE FOR INSERTION SEQUENCE ELEMENT IS200"/>
    <property type="match status" value="1"/>
</dbReference>
<protein>
    <submittedName>
        <fullName evidence="2">Transposase, IS200-like, putative MITE</fullName>
    </submittedName>
</protein>
<dbReference type="GeneID" id="10460535"/>